<evidence type="ECO:0000256" key="7">
    <source>
        <dbReference type="SAM" id="Phobius"/>
    </source>
</evidence>
<feature type="transmembrane region" description="Helical" evidence="7">
    <location>
        <begin position="776"/>
        <end position="796"/>
    </location>
</feature>
<comment type="subcellular location">
    <subcellularLocation>
        <location evidence="1">Vacuole membrane</location>
        <topology evidence="1">Multi-pass membrane protein</topology>
    </subcellularLocation>
</comment>
<dbReference type="CDD" id="cd07751">
    <property type="entry name" value="PolyPPase_VTC4_like"/>
    <property type="match status" value="1"/>
</dbReference>
<dbReference type="PROSITE" id="PS51382">
    <property type="entry name" value="SPX"/>
    <property type="match status" value="1"/>
</dbReference>
<feature type="domain" description="SPX" evidence="8">
    <location>
        <begin position="1"/>
        <end position="143"/>
    </location>
</feature>
<dbReference type="InterPro" id="IPR018966">
    <property type="entry name" value="VTC_domain"/>
</dbReference>
<protein>
    <submittedName>
        <fullName evidence="9">VTC domain-containing protein</fullName>
    </submittedName>
</protein>
<keyword evidence="10" id="KW-1185">Reference proteome</keyword>
<gene>
    <name evidence="9" type="ORF">J3Q64DRAFT_1748371</name>
</gene>
<dbReference type="PANTHER" id="PTHR46140">
    <property type="entry name" value="VACUOLAR TRANSPORTER CHAPERONE 1-RELATED"/>
    <property type="match status" value="1"/>
</dbReference>
<dbReference type="Pfam" id="PF09359">
    <property type="entry name" value="VTC"/>
    <property type="match status" value="1"/>
</dbReference>
<evidence type="ECO:0000256" key="3">
    <source>
        <dbReference type="ARBA" id="ARBA00022692"/>
    </source>
</evidence>
<feature type="transmembrane region" description="Helical" evidence="7">
    <location>
        <begin position="711"/>
        <end position="729"/>
    </location>
</feature>
<dbReference type="Gene3D" id="3.20.100.30">
    <property type="entry name" value="VTC, catalytic tunnel domain"/>
    <property type="match status" value="1"/>
</dbReference>
<proteinExistence type="predicted"/>
<dbReference type="InterPro" id="IPR042267">
    <property type="entry name" value="VTC_sf"/>
</dbReference>
<dbReference type="PANTHER" id="PTHR46140:SF2">
    <property type="entry name" value="VACUOLAR TRANSPORTER CHAPERONE 3 COMPLEX SUBUNIT 3-RELATED"/>
    <property type="match status" value="1"/>
</dbReference>
<organism evidence="9 10">
    <name type="scientific">Phycomyces blakesleeanus</name>
    <dbReference type="NCBI Taxonomy" id="4837"/>
    <lineage>
        <taxon>Eukaryota</taxon>
        <taxon>Fungi</taxon>
        <taxon>Fungi incertae sedis</taxon>
        <taxon>Mucoromycota</taxon>
        <taxon>Mucoromycotina</taxon>
        <taxon>Mucoromycetes</taxon>
        <taxon>Mucorales</taxon>
        <taxon>Phycomycetaceae</taxon>
        <taxon>Phycomyces</taxon>
    </lineage>
</organism>
<keyword evidence="3 7" id="KW-0812">Transmembrane</keyword>
<dbReference type="InterPro" id="IPR004331">
    <property type="entry name" value="SPX_dom"/>
</dbReference>
<feature type="transmembrane region" description="Helical" evidence="7">
    <location>
        <begin position="738"/>
        <end position="756"/>
    </location>
</feature>
<comment type="caution">
    <text evidence="9">The sequence shown here is derived from an EMBL/GenBank/DDBJ whole genome shotgun (WGS) entry which is preliminary data.</text>
</comment>
<sequence>MKFGDQLQQEIFAPWRLSYIQYDVLKNELKARQMDHTWNPQDEKEFVSLLENELEKVYDFVTAKLSEVEARISYCERTIQTFMNNPTWSSDQNWGIMDDALTEVLFDVNDLAKFTRLNYIGFKKIIKKHDKWTDLNLQQDFVPQLRNRPLDRQRFDVAIVFISALHDICRLQGKPRTGNSAAGGDQSAFERATAKYWIHPDNITEVKSIIMLHLPVLIFNKEKRFESSDSAISSVYFDNPDFDLYTGRLQRDEGAEAIRFRWYGPMSSKAIFLERKTHHAVWLNGASVKDRFRLNVDDVSNFVAGDLTADECAERMRAKGTDPKVVEDSHFVAQGIQTSIQEKQLSPVLRAFYDRTAFQLPGDQMVRVSLDTNLSFIREDNFDRSRRGSREWRRPDVGIDYPFGHLDDSECLRFPYAVLETKLQTHLGQKAPEWLTKLVDSHLVHEVPRFSKYLHAASYFFRERMPLLPWWLSEMEIDIRKPRSTNFGLTRSKSFKPLIDGQYRRAMETEERRMSMVADPSKSSEIKRRNSARSVVSPFEDALYAPVKPYALNDRSASASETLVGTPQEKQEHTSFYSPPTTKKNKKTDQPQFGEQVWANELPVNTEPTLIVSSDVPLDYGPFGKNRQSGQNMEMRNLGEPVVVSGKNKKDIRLNMDDSGSSFEEKKPTTWRRALGLGGNLVDDPNKKGAYVALKKIKIEPKVFFANERTFISWLQFAALLLTVALNLLNMGDYVSRIAGGIFIGISIAVAFYALYRFEKRAWMINRRVLGRYDDLWGPAVLCALLVGALIVNLYLRFK</sequence>
<keyword evidence="2" id="KW-0926">Vacuole</keyword>
<dbReference type="Proteomes" id="UP001448207">
    <property type="component" value="Unassembled WGS sequence"/>
</dbReference>
<evidence type="ECO:0000256" key="5">
    <source>
        <dbReference type="ARBA" id="ARBA00023136"/>
    </source>
</evidence>
<keyword evidence="5 7" id="KW-0472">Membrane</keyword>
<keyword evidence="4 7" id="KW-1133">Transmembrane helix</keyword>
<dbReference type="InterPro" id="IPR051572">
    <property type="entry name" value="VTC_Complex_Subunit"/>
</dbReference>
<accession>A0ABR3AVJ1</accession>
<evidence type="ECO:0000256" key="1">
    <source>
        <dbReference type="ARBA" id="ARBA00004128"/>
    </source>
</evidence>
<name>A0ABR3AVJ1_PHYBL</name>
<dbReference type="CDD" id="cd14480">
    <property type="entry name" value="SPX_VTC2_like"/>
    <property type="match status" value="1"/>
</dbReference>
<evidence type="ECO:0000256" key="6">
    <source>
        <dbReference type="SAM" id="MobiDB-lite"/>
    </source>
</evidence>
<evidence type="ECO:0000256" key="4">
    <source>
        <dbReference type="ARBA" id="ARBA00022989"/>
    </source>
</evidence>
<evidence type="ECO:0000259" key="8">
    <source>
        <dbReference type="PROSITE" id="PS51382"/>
    </source>
</evidence>
<reference evidence="9 10" key="1">
    <citation type="submission" date="2024-04" db="EMBL/GenBank/DDBJ databases">
        <title>Symmetric and asymmetric DNA N6-adenine methylation regulates different biological responses in Mucorales.</title>
        <authorList>
            <consortium name="Lawrence Berkeley National Laboratory"/>
            <person name="Lax C."/>
            <person name="Mondo S.J."/>
            <person name="Osorio-Concepcion M."/>
            <person name="Muszewska A."/>
            <person name="Corrochano-Luque M."/>
            <person name="Gutierrez G."/>
            <person name="Riley R."/>
            <person name="Lipzen A."/>
            <person name="Guo J."/>
            <person name="Hundley H."/>
            <person name="Amirebrahimi M."/>
            <person name="Ng V."/>
            <person name="Lorenzo-Gutierrez D."/>
            <person name="Binder U."/>
            <person name="Yang J."/>
            <person name="Song Y."/>
            <person name="Canovas D."/>
            <person name="Navarro E."/>
            <person name="Freitag M."/>
            <person name="Gabaldon T."/>
            <person name="Grigoriev I.V."/>
            <person name="Corrochano L.M."/>
            <person name="Nicolas F.E."/>
            <person name="Garre V."/>
        </authorList>
    </citation>
    <scope>NUCLEOTIDE SEQUENCE [LARGE SCALE GENOMIC DNA]</scope>
    <source>
        <strain evidence="9 10">L51</strain>
    </source>
</reference>
<dbReference type="Pfam" id="PF03105">
    <property type="entry name" value="SPX"/>
    <property type="match status" value="1"/>
</dbReference>
<evidence type="ECO:0000313" key="9">
    <source>
        <dbReference type="EMBL" id="KAL0083608.1"/>
    </source>
</evidence>
<dbReference type="Pfam" id="PF02656">
    <property type="entry name" value="DUF202"/>
    <property type="match status" value="1"/>
</dbReference>
<dbReference type="InterPro" id="IPR003807">
    <property type="entry name" value="DUF202"/>
</dbReference>
<dbReference type="EMBL" id="JBCLYO010000013">
    <property type="protein sequence ID" value="KAL0083608.1"/>
    <property type="molecule type" value="Genomic_DNA"/>
</dbReference>
<feature type="region of interest" description="Disordered" evidence="6">
    <location>
        <begin position="558"/>
        <end position="590"/>
    </location>
</feature>
<evidence type="ECO:0000256" key="2">
    <source>
        <dbReference type="ARBA" id="ARBA00022554"/>
    </source>
</evidence>
<evidence type="ECO:0000313" key="10">
    <source>
        <dbReference type="Proteomes" id="UP001448207"/>
    </source>
</evidence>